<accession>A0A432X9D2</accession>
<name>A0A432X9D2_9GAMM</name>
<feature type="compositionally biased region" description="Low complexity" evidence="1">
    <location>
        <begin position="59"/>
        <end position="68"/>
    </location>
</feature>
<dbReference type="RefSeq" id="WP_126756418.1">
    <property type="nucleotide sequence ID" value="NZ_PIPQ01000001.1"/>
</dbReference>
<evidence type="ECO:0000313" key="2">
    <source>
        <dbReference type="EMBL" id="RUO44022.1"/>
    </source>
</evidence>
<dbReference type="EMBL" id="PIPQ01000001">
    <property type="protein sequence ID" value="RUO44022.1"/>
    <property type="molecule type" value="Genomic_DNA"/>
</dbReference>
<dbReference type="Proteomes" id="UP000286976">
    <property type="component" value="Unassembled WGS sequence"/>
</dbReference>
<sequence length="117" mass="12351">MSKLDKEKVLSEFSQAYKAANGKAPKIEESPGWYSVDGSKNMRLAKLAEWTEELLGGAAEPASAAKPAAKAKKAAPKASPKAAMKVKSKAKGGLSAKEQWQQYLVSQAGASKAPRGF</sequence>
<gene>
    <name evidence="2" type="ORF">CWE15_02245</name>
</gene>
<evidence type="ECO:0000256" key="1">
    <source>
        <dbReference type="SAM" id="MobiDB-lite"/>
    </source>
</evidence>
<comment type="caution">
    <text evidence="2">The sequence shown here is derived from an EMBL/GenBank/DDBJ whole genome shotgun (WGS) entry which is preliminary data.</text>
</comment>
<reference evidence="2 3" key="1">
    <citation type="journal article" date="2011" name="Front. Microbiol.">
        <title>Genomic signatures of strain selection and enhancement in Bacillus atrophaeus var. globigii, a historical biowarfare simulant.</title>
        <authorList>
            <person name="Gibbons H.S."/>
            <person name="Broomall S.M."/>
            <person name="McNew L.A."/>
            <person name="Daligault H."/>
            <person name="Chapman C."/>
            <person name="Bruce D."/>
            <person name="Karavis M."/>
            <person name="Krepps M."/>
            <person name="McGregor P.A."/>
            <person name="Hong C."/>
            <person name="Park K.H."/>
            <person name="Akmal A."/>
            <person name="Feldman A."/>
            <person name="Lin J.S."/>
            <person name="Chang W.E."/>
            <person name="Higgs B.W."/>
            <person name="Demirev P."/>
            <person name="Lindquist J."/>
            <person name="Liem A."/>
            <person name="Fochler E."/>
            <person name="Read T.D."/>
            <person name="Tapia R."/>
            <person name="Johnson S."/>
            <person name="Bishop-Lilly K.A."/>
            <person name="Detter C."/>
            <person name="Han C."/>
            <person name="Sozhamannan S."/>
            <person name="Rosenzweig C.N."/>
            <person name="Skowronski E.W."/>
        </authorList>
    </citation>
    <scope>NUCLEOTIDE SEQUENCE [LARGE SCALE GENOMIC DNA]</scope>
    <source>
        <strain evidence="2 3">AIT1</strain>
    </source>
</reference>
<keyword evidence="3" id="KW-1185">Reference proteome</keyword>
<proteinExistence type="predicted"/>
<protein>
    <submittedName>
        <fullName evidence="2">Uncharacterized protein</fullName>
    </submittedName>
</protein>
<dbReference type="AlphaFoldDB" id="A0A432X9D2"/>
<evidence type="ECO:0000313" key="3">
    <source>
        <dbReference type="Proteomes" id="UP000286976"/>
    </source>
</evidence>
<dbReference type="OrthoDB" id="5772010at2"/>
<organism evidence="2 3">
    <name type="scientific">Aliidiomarina taiwanensis</name>
    <dbReference type="NCBI Taxonomy" id="946228"/>
    <lineage>
        <taxon>Bacteria</taxon>
        <taxon>Pseudomonadati</taxon>
        <taxon>Pseudomonadota</taxon>
        <taxon>Gammaproteobacteria</taxon>
        <taxon>Alteromonadales</taxon>
        <taxon>Idiomarinaceae</taxon>
        <taxon>Aliidiomarina</taxon>
    </lineage>
</organism>
<feature type="region of interest" description="Disordered" evidence="1">
    <location>
        <begin position="59"/>
        <end position="93"/>
    </location>
</feature>